<feature type="compositionally biased region" description="Low complexity" evidence="1">
    <location>
        <begin position="409"/>
        <end position="424"/>
    </location>
</feature>
<reference evidence="3 4" key="1">
    <citation type="submission" date="2023-10" db="EMBL/GenBank/DDBJ databases">
        <authorList>
            <person name="Maclean D."/>
            <person name="Macfadyen A."/>
        </authorList>
    </citation>
    <scope>NUCLEOTIDE SEQUENCE [LARGE SCALE GENOMIC DNA]</scope>
</reference>
<feature type="region of interest" description="Disordered" evidence="1">
    <location>
        <begin position="409"/>
        <end position="431"/>
    </location>
</feature>
<dbReference type="EMBL" id="CAUYUE010000003">
    <property type="protein sequence ID" value="CAK0749071.1"/>
    <property type="molecule type" value="Genomic_DNA"/>
</dbReference>
<proteinExistence type="predicted"/>
<feature type="region of interest" description="Disordered" evidence="1">
    <location>
        <begin position="26"/>
        <end position="49"/>
    </location>
</feature>
<dbReference type="InterPro" id="IPR001763">
    <property type="entry name" value="Rhodanese-like_dom"/>
</dbReference>
<dbReference type="CDD" id="cd00158">
    <property type="entry name" value="RHOD"/>
    <property type="match status" value="1"/>
</dbReference>
<dbReference type="SMART" id="SM00450">
    <property type="entry name" value="RHOD"/>
    <property type="match status" value="1"/>
</dbReference>
<dbReference type="GO" id="GO:0090333">
    <property type="term" value="P:regulation of stomatal closure"/>
    <property type="evidence" value="ECO:0007669"/>
    <property type="project" value="InterPro"/>
</dbReference>
<evidence type="ECO:0000256" key="1">
    <source>
        <dbReference type="SAM" id="MobiDB-lite"/>
    </source>
</evidence>
<dbReference type="Gene3D" id="3.40.250.10">
    <property type="entry name" value="Rhodanese-like domain"/>
    <property type="match status" value="1"/>
</dbReference>
<dbReference type="GO" id="GO:0071277">
    <property type="term" value="P:cellular response to calcium ion"/>
    <property type="evidence" value="ECO:0007669"/>
    <property type="project" value="InterPro"/>
</dbReference>
<dbReference type="GO" id="GO:0009704">
    <property type="term" value="P:de-etiolation"/>
    <property type="evidence" value="ECO:0007669"/>
    <property type="project" value="InterPro"/>
</dbReference>
<protein>
    <recommendedName>
        <fullName evidence="2">Rhodanese domain-containing protein</fullName>
    </recommendedName>
</protein>
<accession>A0AAV1HUF3</accession>
<evidence type="ECO:0000259" key="2">
    <source>
        <dbReference type="PROSITE" id="PS50206"/>
    </source>
</evidence>
<feature type="domain" description="Rhodanese" evidence="2">
    <location>
        <begin position="275"/>
        <end position="392"/>
    </location>
</feature>
<keyword evidence="4" id="KW-1185">Reference proteome</keyword>
<evidence type="ECO:0000313" key="3">
    <source>
        <dbReference type="EMBL" id="CAK0749071.1"/>
    </source>
</evidence>
<dbReference type="Pfam" id="PF00581">
    <property type="entry name" value="Rhodanese"/>
    <property type="match status" value="1"/>
</dbReference>
<organism evidence="3 4">
    <name type="scientific">Coccomyxa viridis</name>
    <dbReference type="NCBI Taxonomy" id="1274662"/>
    <lineage>
        <taxon>Eukaryota</taxon>
        <taxon>Viridiplantae</taxon>
        <taxon>Chlorophyta</taxon>
        <taxon>core chlorophytes</taxon>
        <taxon>Trebouxiophyceae</taxon>
        <taxon>Trebouxiophyceae incertae sedis</taxon>
        <taxon>Coccomyxaceae</taxon>
        <taxon>Coccomyxa</taxon>
    </lineage>
</organism>
<dbReference type="AlphaFoldDB" id="A0AAV1HUF3"/>
<dbReference type="InterPro" id="IPR036873">
    <property type="entry name" value="Rhodanese-like_dom_sf"/>
</dbReference>
<sequence>MMSQQALHQKTCSSLLAPKQVARVFTSRPGQARRPRLAASIPRAGRESSSDIPAALSSGALIAATASILAALPAHAQTLEDGPTLPSLTTPVSGSAVVDQAVGTVIDAVKAAGGAAKTGLDYVGIGLGYAKQAYDKAAPVVKDATDTATPYVRKGLDVAGEVARPVIRAAEPIVKGGVSEVQNFLAGQGLNADVLANDVRKASGTASDALTQAKPTVDSTVVTLSRSSPALLAEYALGAVALYYFGPGIIKAVFGSFRGYAGNISAAGALDAVSNDGNTLIIDIRTDREKEAGGVPDIPTPGRLVELEYAAISDRKMRGQLRNPADIEKTVTVLSIAALKKVSKGTRILLLDRNGGQAKSIAKALAKKGFKRVFVVNGGFGGWTSSKLQTKGSSMVSSVEVLAPVFGTQRNRSNSQRGSNRTGRLSLPGGR</sequence>
<comment type="caution">
    <text evidence="3">The sequence shown here is derived from an EMBL/GenBank/DDBJ whole genome shotgun (WGS) entry which is preliminary data.</text>
</comment>
<dbReference type="PANTHER" id="PTHR34209:SF1">
    <property type="entry name" value="CALCIUM SENSING RECEPTOR, CHLOROPLASTIC"/>
    <property type="match status" value="1"/>
</dbReference>
<dbReference type="SUPFAM" id="SSF52821">
    <property type="entry name" value="Rhodanese/Cell cycle control phosphatase"/>
    <property type="match status" value="1"/>
</dbReference>
<name>A0AAV1HUF3_9CHLO</name>
<gene>
    <name evidence="3" type="ORF">CVIRNUC_001882</name>
</gene>
<dbReference type="Proteomes" id="UP001314263">
    <property type="component" value="Unassembled WGS sequence"/>
</dbReference>
<dbReference type="PROSITE" id="PS50206">
    <property type="entry name" value="RHODANESE_3"/>
    <property type="match status" value="1"/>
</dbReference>
<evidence type="ECO:0000313" key="4">
    <source>
        <dbReference type="Proteomes" id="UP001314263"/>
    </source>
</evidence>
<dbReference type="InterPro" id="IPR044690">
    <property type="entry name" value="CAS_plant"/>
</dbReference>
<dbReference type="PANTHER" id="PTHR34209">
    <property type="entry name" value="RHODANESE/CELL CYCLE CONTROL PHOSPHATASE SUPERFAMILY PROTEIN"/>
    <property type="match status" value="1"/>
</dbReference>